<dbReference type="AlphaFoldDB" id="A0A419SQL3"/>
<name>A0A419SQL3_9BACL</name>
<evidence type="ECO:0000313" key="3">
    <source>
        <dbReference type="Proteomes" id="UP000284219"/>
    </source>
</evidence>
<dbReference type="Proteomes" id="UP000284219">
    <property type="component" value="Unassembled WGS sequence"/>
</dbReference>
<keyword evidence="1" id="KW-0812">Transmembrane</keyword>
<protein>
    <submittedName>
        <fullName evidence="2">Uncharacterized protein</fullName>
    </submittedName>
</protein>
<feature type="transmembrane region" description="Helical" evidence="1">
    <location>
        <begin position="20"/>
        <end position="42"/>
    </location>
</feature>
<keyword evidence="1" id="KW-1133">Transmembrane helix</keyword>
<accession>A0A419SQL3</accession>
<evidence type="ECO:0000256" key="1">
    <source>
        <dbReference type="SAM" id="Phobius"/>
    </source>
</evidence>
<dbReference type="RefSeq" id="WP_120188064.1">
    <property type="nucleotide sequence ID" value="NZ_MCHY01000002.1"/>
</dbReference>
<keyword evidence="3" id="KW-1185">Reference proteome</keyword>
<gene>
    <name evidence="2" type="ORF">BEP19_16410</name>
</gene>
<comment type="caution">
    <text evidence="2">The sequence shown here is derived from an EMBL/GenBank/DDBJ whole genome shotgun (WGS) entry which is preliminary data.</text>
</comment>
<dbReference type="EMBL" id="MCHY01000002">
    <property type="protein sequence ID" value="RKD26780.1"/>
    <property type="molecule type" value="Genomic_DNA"/>
</dbReference>
<organism evidence="2 3">
    <name type="scientific">Ammoniphilus oxalaticus</name>
    <dbReference type="NCBI Taxonomy" id="66863"/>
    <lineage>
        <taxon>Bacteria</taxon>
        <taxon>Bacillati</taxon>
        <taxon>Bacillota</taxon>
        <taxon>Bacilli</taxon>
        <taxon>Bacillales</taxon>
        <taxon>Paenibacillaceae</taxon>
        <taxon>Aneurinibacillus group</taxon>
        <taxon>Ammoniphilus</taxon>
    </lineage>
</organism>
<dbReference type="OrthoDB" id="2881225at2"/>
<keyword evidence="1" id="KW-0472">Membrane</keyword>
<reference evidence="2 3" key="1">
    <citation type="submission" date="2016-08" db="EMBL/GenBank/DDBJ databases">
        <title>Novel Firmicute Genomes.</title>
        <authorList>
            <person name="Poppleton D.I."/>
            <person name="Gribaldo S."/>
        </authorList>
    </citation>
    <scope>NUCLEOTIDE SEQUENCE [LARGE SCALE GENOMIC DNA]</scope>
    <source>
        <strain evidence="2 3">RAOx-1</strain>
    </source>
</reference>
<sequence length="94" mass="10629">MSNGKIDIDNMINHSGNANVFVYVDTTSIAFAMLCCFGSFAATNASLTGQNETYETMMKGILKTFDDFLEKDKIRREEFINEVKEAMQPNNEEK</sequence>
<proteinExistence type="predicted"/>
<evidence type="ECO:0000313" key="2">
    <source>
        <dbReference type="EMBL" id="RKD26780.1"/>
    </source>
</evidence>